<dbReference type="Pfam" id="PF06776">
    <property type="entry name" value="IalB"/>
    <property type="match status" value="1"/>
</dbReference>
<dbReference type="RefSeq" id="WP_326296191.1">
    <property type="nucleotide sequence ID" value="NZ_JAYLLH010000004.1"/>
</dbReference>
<gene>
    <name evidence="2" type="ORF">VK792_04675</name>
</gene>
<dbReference type="Proteomes" id="UP001348149">
    <property type="component" value="Unassembled WGS sequence"/>
</dbReference>
<comment type="caution">
    <text evidence="2">The sequence shown here is derived from an EMBL/GenBank/DDBJ whole genome shotgun (WGS) entry which is preliminary data.</text>
</comment>
<evidence type="ECO:0000313" key="3">
    <source>
        <dbReference type="Proteomes" id="UP001348149"/>
    </source>
</evidence>
<protein>
    <submittedName>
        <fullName evidence="2">Invasion associated locus B family protein</fullName>
    </submittedName>
</protein>
<reference evidence="2 3" key="1">
    <citation type="submission" date="2024-01" db="EMBL/GenBank/DDBJ databases">
        <title>Mesobacterium rodlantinim sp. nov., isolated from shallow sea hydrothermal systems off Kueishantao Island.</title>
        <authorList>
            <person name="Su Z."/>
            <person name="Tang K."/>
        </authorList>
    </citation>
    <scope>NUCLEOTIDE SEQUENCE [LARGE SCALE GENOMIC DNA]</scope>
    <source>
        <strain evidence="2 3">TK19101</strain>
    </source>
</reference>
<evidence type="ECO:0000313" key="2">
    <source>
        <dbReference type="EMBL" id="MEC3860568.1"/>
    </source>
</evidence>
<organism evidence="2 3">
    <name type="scientific">Mesobacterium hydrothermale</name>
    <dbReference type="NCBI Taxonomy" id="3111907"/>
    <lineage>
        <taxon>Bacteria</taxon>
        <taxon>Pseudomonadati</taxon>
        <taxon>Pseudomonadota</taxon>
        <taxon>Alphaproteobacteria</taxon>
        <taxon>Rhodobacterales</taxon>
        <taxon>Roseobacteraceae</taxon>
        <taxon>Mesobacterium</taxon>
    </lineage>
</organism>
<name>A0ABU6HDN6_9RHOB</name>
<dbReference type="InterPro" id="IPR010642">
    <property type="entry name" value="Invasion_prot_B"/>
</dbReference>
<evidence type="ECO:0000256" key="1">
    <source>
        <dbReference type="SAM" id="SignalP"/>
    </source>
</evidence>
<feature type="signal peptide" evidence="1">
    <location>
        <begin position="1"/>
        <end position="22"/>
    </location>
</feature>
<proteinExistence type="predicted"/>
<dbReference type="Gene3D" id="2.60.40.1880">
    <property type="entry name" value="Invasion associated locus B (IalB) protein"/>
    <property type="match status" value="1"/>
</dbReference>
<sequence length="215" mass="22379">MTKHLFAATALAALLAAAPGIAQDAAQAPADQTEGGDVQLLGELDTGESVPAEGDAAAPAPQQAQSYVLETNGDWQVQCLRVPEGQTEPCQMYQLLKDAEGNPVAEASLFRLEGGGQVVAGGTFVVPLETLLTQRLTIQVDSGQAKRYDYSFCTQGGCYARVGFTAEDISRFKAGAAAKLTLVPALAPDQKVSVSMSLKGFTASFDKVTPVKQGG</sequence>
<feature type="chain" id="PRO_5046708772" evidence="1">
    <location>
        <begin position="23"/>
        <end position="215"/>
    </location>
</feature>
<keyword evidence="3" id="KW-1185">Reference proteome</keyword>
<accession>A0ABU6HDN6</accession>
<dbReference type="InterPro" id="IPR038696">
    <property type="entry name" value="IalB_sf"/>
</dbReference>
<dbReference type="EMBL" id="JAYLLH010000004">
    <property type="protein sequence ID" value="MEC3860568.1"/>
    <property type="molecule type" value="Genomic_DNA"/>
</dbReference>
<keyword evidence="1" id="KW-0732">Signal</keyword>